<dbReference type="Gene3D" id="3.40.50.1820">
    <property type="entry name" value="alpha/beta hydrolase"/>
    <property type="match status" value="2"/>
</dbReference>
<dbReference type="AlphaFoldDB" id="A0A9Q8L979"/>
<dbReference type="Gene3D" id="1.10.287.410">
    <property type="match status" value="1"/>
</dbReference>
<sequence>MASILRASALYMYLALAAPTFAQFVKAPTDLTTTKGNLDLPVRWKEVPEGTCELTPGVKSYSGYVDIENNQHIFFWFFEARDQKPEDAELTVWINGGPGSSSMIGLFEELGPCRVDMDGNVYHNPYAWNNVSNMLFIDHPAQVGFSYSTPIPSYISSAGSVVQLPNATCPEYAADVDCATRSQPKQTDTANSTSNAAPSMWKTIQGFMGAFPQYSRTEFNFATESYGMYSSTDEIERATAHPREPHISLVPNFFFFKGGHYGPIFNAYIESQNKLIDDGSLPGAKHINLRTVLIGNGWYDPLIQYQAYYNFTVYPGNTYDYRPYNSSVEEQIYNALYGPGNCYDQTVACNTGGLNEICMAADSFCANEIEVPLGNEGRDEYDIRELTPDPFPYSFYSKYLNSPKLQQAIGAYVNFTSSNGAVGDAFSSTGDDDREDGTIEATRSLVEQGIYVVQFAGDADYNCNWLGGEVIAHEVDAPGFGTAGYTNITTSDNIVHGQVKQSSNFAFARIYESGHEVPFYQPLIALEMFNRSIHGLDIATGEKEITLGCGYKSVGTAKSEYREGNGTVQFKVLPANATYNTTLNGPNPINGTSSAGGDAASKKRGMMTRAKQSLKSKRTFKPSFGRKMK</sequence>
<protein>
    <submittedName>
        <fullName evidence="8">Carboxypeptidase S1 B</fullName>
    </submittedName>
</protein>
<feature type="compositionally biased region" description="Polar residues" evidence="6">
    <location>
        <begin position="583"/>
        <end position="595"/>
    </location>
</feature>
<dbReference type="EMBL" id="CP090164">
    <property type="protein sequence ID" value="UJO13091.1"/>
    <property type="molecule type" value="Genomic_DNA"/>
</dbReference>
<feature type="compositionally biased region" description="Basic residues" evidence="6">
    <location>
        <begin position="602"/>
        <end position="629"/>
    </location>
</feature>
<evidence type="ECO:0000256" key="2">
    <source>
        <dbReference type="ARBA" id="ARBA00022645"/>
    </source>
</evidence>
<dbReference type="GeneID" id="71983245"/>
<dbReference type="GO" id="GO:0000324">
    <property type="term" value="C:fungal-type vacuole"/>
    <property type="evidence" value="ECO:0007669"/>
    <property type="project" value="TreeGrafter"/>
</dbReference>
<evidence type="ECO:0000313" key="8">
    <source>
        <dbReference type="EMBL" id="UJO13091.1"/>
    </source>
</evidence>
<keyword evidence="7" id="KW-0732">Signal</keyword>
<dbReference type="PANTHER" id="PTHR11802:SF64">
    <property type="entry name" value="CARBOXYPEPTIDASE"/>
    <property type="match status" value="1"/>
</dbReference>
<feature type="signal peptide" evidence="7">
    <location>
        <begin position="1"/>
        <end position="22"/>
    </location>
</feature>
<comment type="similarity">
    <text evidence="1">Belongs to the peptidase S10 family.</text>
</comment>
<keyword evidence="5" id="KW-0325">Glycoprotein</keyword>
<feature type="region of interest" description="Disordered" evidence="6">
    <location>
        <begin position="583"/>
        <end position="629"/>
    </location>
</feature>
<dbReference type="GO" id="GO:0004185">
    <property type="term" value="F:serine-type carboxypeptidase activity"/>
    <property type="evidence" value="ECO:0007669"/>
    <property type="project" value="InterPro"/>
</dbReference>
<dbReference type="OrthoDB" id="443318at2759"/>
<keyword evidence="4" id="KW-0378">Hydrolase</keyword>
<dbReference type="Pfam" id="PF00450">
    <property type="entry name" value="Peptidase_S10"/>
    <property type="match status" value="2"/>
</dbReference>
<organism evidence="8 9">
    <name type="scientific">Passalora fulva</name>
    <name type="common">Tomato leaf mold</name>
    <name type="synonym">Cladosporium fulvum</name>
    <dbReference type="NCBI Taxonomy" id="5499"/>
    <lineage>
        <taxon>Eukaryota</taxon>
        <taxon>Fungi</taxon>
        <taxon>Dikarya</taxon>
        <taxon>Ascomycota</taxon>
        <taxon>Pezizomycotina</taxon>
        <taxon>Dothideomycetes</taxon>
        <taxon>Dothideomycetidae</taxon>
        <taxon>Mycosphaerellales</taxon>
        <taxon>Mycosphaerellaceae</taxon>
        <taxon>Fulvia</taxon>
    </lineage>
</organism>
<reference evidence="8" key="2">
    <citation type="journal article" date="2022" name="Microb. Genom.">
        <title>A chromosome-scale genome assembly of the tomato pathogen Cladosporium fulvum reveals a compartmentalized genome architecture and the presence of a dispensable chromosome.</title>
        <authorList>
            <person name="Zaccaron A.Z."/>
            <person name="Chen L.H."/>
            <person name="Samaras A."/>
            <person name="Stergiopoulos I."/>
        </authorList>
    </citation>
    <scope>NUCLEOTIDE SEQUENCE</scope>
    <source>
        <strain evidence="8">Race5_Kim</strain>
    </source>
</reference>
<dbReference type="GO" id="GO:0006508">
    <property type="term" value="P:proteolysis"/>
    <property type="evidence" value="ECO:0007669"/>
    <property type="project" value="UniProtKB-KW"/>
</dbReference>
<evidence type="ECO:0000256" key="7">
    <source>
        <dbReference type="SAM" id="SignalP"/>
    </source>
</evidence>
<name>A0A9Q8L979_PASFU</name>
<evidence type="ECO:0000256" key="5">
    <source>
        <dbReference type="ARBA" id="ARBA00023180"/>
    </source>
</evidence>
<dbReference type="SUPFAM" id="SSF53474">
    <property type="entry name" value="alpha/beta-Hydrolases"/>
    <property type="match status" value="2"/>
</dbReference>
<evidence type="ECO:0000256" key="6">
    <source>
        <dbReference type="SAM" id="MobiDB-lite"/>
    </source>
</evidence>
<dbReference type="InterPro" id="IPR001563">
    <property type="entry name" value="Peptidase_S10"/>
</dbReference>
<dbReference type="RefSeq" id="XP_047757457.1">
    <property type="nucleotide sequence ID" value="XM_047902515.1"/>
</dbReference>
<proteinExistence type="inferred from homology"/>
<dbReference type="PRINTS" id="PR00724">
    <property type="entry name" value="CRBOXYPTASEC"/>
</dbReference>
<dbReference type="InterPro" id="IPR029058">
    <property type="entry name" value="AB_hydrolase_fold"/>
</dbReference>
<dbReference type="PANTHER" id="PTHR11802">
    <property type="entry name" value="SERINE PROTEASE FAMILY S10 SERINE CARBOXYPEPTIDASE"/>
    <property type="match status" value="1"/>
</dbReference>
<dbReference type="Proteomes" id="UP000756132">
    <property type="component" value="Chromosome 2"/>
</dbReference>
<keyword evidence="9" id="KW-1185">Reference proteome</keyword>
<gene>
    <name evidence="8" type="ORF">CLAFUR5_03367</name>
</gene>
<feature type="chain" id="PRO_5040469358" evidence="7">
    <location>
        <begin position="23"/>
        <end position="629"/>
    </location>
</feature>
<keyword evidence="2 8" id="KW-0121">Carboxypeptidase</keyword>
<evidence type="ECO:0000313" key="9">
    <source>
        <dbReference type="Proteomes" id="UP000756132"/>
    </source>
</evidence>
<accession>A0A9Q8L979</accession>
<evidence type="ECO:0000256" key="3">
    <source>
        <dbReference type="ARBA" id="ARBA00022670"/>
    </source>
</evidence>
<evidence type="ECO:0000256" key="4">
    <source>
        <dbReference type="ARBA" id="ARBA00022801"/>
    </source>
</evidence>
<dbReference type="KEGG" id="ffu:CLAFUR5_03367"/>
<reference evidence="8" key="1">
    <citation type="submission" date="2021-12" db="EMBL/GenBank/DDBJ databases">
        <authorList>
            <person name="Zaccaron A."/>
            <person name="Stergiopoulos I."/>
        </authorList>
    </citation>
    <scope>NUCLEOTIDE SEQUENCE</scope>
    <source>
        <strain evidence="8">Race5_Kim</strain>
    </source>
</reference>
<evidence type="ECO:0000256" key="1">
    <source>
        <dbReference type="ARBA" id="ARBA00009431"/>
    </source>
</evidence>
<keyword evidence="3" id="KW-0645">Protease</keyword>